<keyword evidence="10" id="KW-0479">Metal-binding</keyword>
<evidence type="ECO:0000256" key="11">
    <source>
        <dbReference type="ARBA" id="ARBA00023004"/>
    </source>
</evidence>
<dbReference type="GO" id="GO:0051539">
    <property type="term" value="F:4 iron, 4 sulfur cluster binding"/>
    <property type="evidence" value="ECO:0007669"/>
    <property type="project" value="UniProtKB-KW"/>
</dbReference>
<organism evidence="16 17">
    <name type="scientific">Bordetella ansorpii</name>
    <dbReference type="NCBI Taxonomy" id="288768"/>
    <lineage>
        <taxon>Bacteria</taxon>
        <taxon>Pseudomonadati</taxon>
        <taxon>Pseudomonadota</taxon>
        <taxon>Betaproteobacteria</taxon>
        <taxon>Burkholderiales</taxon>
        <taxon>Alcaligenaceae</taxon>
        <taxon>Bordetella</taxon>
    </lineage>
</organism>
<dbReference type="PROSITE" id="PS01244">
    <property type="entry name" value="ACONITASE_2"/>
    <property type="match status" value="1"/>
</dbReference>
<dbReference type="PANTHER" id="PTHR43822">
    <property type="entry name" value="HOMOACONITASE, MITOCHONDRIAL-RELATED"/>
    <property type="match status" value="1"/>
</dbReference>
<keyword evidence="8" id="KW-0004">4Fe-4S</keyword>
<keyword evidence="11" id="KW-0408">Iron</keyword>
<dbReference type="InterPro" id="IPR050067">
    <property type="entry name" value="IPM_dehydratase_rel_enz"/>
</dbReference>
<gene>
    <name evidence="16" type="primary">leuC2_1</name>
    <name evidence="16" type="ORF">SAMEA1982600_02839</name>
</gene>
<feature type="domain" description="Aconitase/3-isopropylmalate dehydratase large subunit alpha/beta/alpha" evidence="15">
    <location>
        <begin position="17"/>
        <end position="464"/>
    </location>
</feature>
<keyword evidence="9" id="KW-0028">Amino-acid biosynthesis</keyword>
<dbReference type="InterPro" id="IPR018136">
    <property type="entry name" value="Aconitase_4Fe-4S_BS"/>
</dbReference>
<dbReference type="InterPro" id="IPR036008">
    <property type="entry name" value="Aconitase_4Fe-4S_dom"/>
</dbReference>
<comment type="function">
    <text evidence="3">Catalyzes the isomerization between 2-isopropylmalate and 3-isopropylmalate, via the formation of 2-isopropylmaleate.</text>
</comment>
<evidence type="ECO:0000256" key="1">
    <source>
        <dbReference type="ARBA" id="ARBA00000491"/>
    </source>
</evidence>
<evidence type="ECO:0000256" key="8">
    <source>
        <dbReference type="ARBA" id="ARBA00022485"/>
    </source>
</evidence>
<dbReference type="InterPro" id="IPR001030">
    <property type="entry name" value="Acoase/IPM_deHydtase_lsu_aba"/>
</dbReference>
<keyword evidence="12" id="KW-0411">Iron-sulfur</keyword>
<dbReference type="GO" id="GO:0009098">
    <property type="term" value="P:L-leucine biosynthetic process"/>
    <property type="evidence" value="ECO:0007669"/>
    <property type="project" value="UniProtKB-UniPathway"/>
</dbReference>
<comment type="cofactor">
    <cofactor evidence="2">
        <name>[4Fe-4S] cluster</name>
        <dbReference type="ChEBI" id="CHEBI:49883"/>
    </cofactor>
</comment>
<evidence type="ECO:0000256" key="2">
    <source>
        <dbReference type="ARBA" id="ARBA00001966"/>
    </source>
</evidence>
<dbReference type="NCBIfam" id="NF004016">
    <property type="entry name" value="PRK05478.1"/>
    <property type="match status" value="1"/>
</dbReference>
<dbReference type="GO" id="GO:0003861">
    <property type="term" value="F:3-isopropylmalate dehydratase activity"/>
    <property type="evidence" value="ECO:0007669"/>
    <property type="project" value="UniProtKB-EC"/>
</dbReference>
<dbReference type="PRINTS" id="PR00415">
    <property type="entry name" value="ACONITASE"/>
</dbReference>
<evidence type="ECO:0000256" key="6">
    <source>
        <dbReference type="ARBA" id="ARBA00011998"/>
    </source>
</evidence>
<evidence type="ECO:0000313" key="16">
    <source>
        <dbReference type="EMBL" id="SAI34722.1"/>
    </source>
</evidence>
<dbReference type="PANTHER" id="PTHR43822:SF9">
    <property type="entry name" value="3-ISOPROPYLMALATE DEHYDRATASE"/>
    <property type="match status" value="1"/>
</dbReference>
<reference evidence="16 17" key="1">
    <citation type="submission" date="2016-03" db="EMBL/GenBank/DDBJ databases">
        <authorList>
            <consortium name="Pathogen Informatics"/>
        </authorList>
    </citation>
    <scope>NUCLEOTIDE SEQUENCE [LARGE SCALE GENOMIC DNA]</scope>
    <source>
        <strain evidence="16 17">NCTC13364</strain>
    </source>
</reference>
<evidence type="ECO:0000256" key="14">
    <source>
        <dbReference type="ARBA" id="ARBA00023304"/>
    </source>
</evidence>
<evidence type="ECO:0000256" key="7">
    <source>
        <dbReference type="ARBA" id="ARBA00022430"/>
    </source>
</evidence>
<dbReference type="NCBIfam" id="TIGR00170">
    <property type="entry name" value="leuC"/>
    <property type="match status" value="1"/>
</dbReference>
<dbReference type="Gene3D" id="3.30.499.10">
    <property type="entry name" value="Aconitase, domain 3"/>
    <property type="match status" value="2"/>
</dbReference>
<dbReference type="Proteomes" id="UP000077037">
    <property type="component" value="Unassembled WGS sequence"/>
</dbReference>
<keyword evidence="16" id="KW-0413">Isomerase</keyword>
<keyword evidence="13 16" id="KW-0456">Lyase</keyword>
<comment type="subunit">
    <text evidence="5">Heterodimer of LeuC and LeuD.</text>
</comment>
<evidence type="ECO:0000256" key="13">
    <source>
        <dbReference type="ARBA" id="ARBA00023239"/>
    </source>
</evidence>
<protein>
    <recommendedName>
        <fullName evidence="6">3-isopropylmalate dehydratase</fullName>
        <ecNumber evidence="6">4.2.1.33</ecNumber>
    </recommendedName>
</protein>
<dbReference type="PROSITE" id="PS00450">
    <property type="entry name" value="ACONITASE_1"/>
    <property type="match status" value="1"/>
</dbReference>
<keyword evidence="7" id="KW-0432">Leucine biosynthesis</keyword>
<proteinExistence type="predicted"/>
<evidence type="ECO:0000313" key="17">
    <source>
        <dbReference type="Proteomes" id="UP000077037"/>
    </source>
</evidence>
<dbReference type="SUPFAM" id="SSF53732">
    <property type="entry name" value="Aconitase iron-sulfur domain"/>
    <property type="match status" value="1"/>
</dbReference>
<evidence type="ECO:0000256" key="12">
    <source>
        <dbReference type="ARBA" id="ARBA00023014"/>
    </source>
</evidence>
<dbReference type="UniPathway" id="UPA00048">
    <property type="reaction ID" value="UER00071"/>
</dbReference>
<evidence type="ECO:0000256" key="4">
    <source>
        <dbReference type="ARBA" id="ARBA00004729"/>
    </source>
</evidence>
<evidence type="ECO:0000256" key="3">
    <source>
        <dbReference type="ARBA" id="ARBA00002695"/>
    </source>
</evidence>
<name>A0A157PM56_9BORD</name>
<evidence type="ECO:0000256" key="10">
    <source>
        <dbReference type="ARBA" id="ARBA00022723"/>
    </source>
</evidence>
<dbReference type="InterPro" id="IPR015931">
    <property type="entry name" value="Acnase/IPM_dHydase_lsu_aba_1/3"/>
</dbReference>
<comment type="pathway">
    <text evidence="4">Amino-acid biosynthesis; L-leucine biosynthesis; L-leucine from 3-methyl-2-oxobutanoate: step 2/4.</text>
</comment>
<accession>A0A157PM56</accession>
<evidence type="ECO:0000259" key="15">
    <source>
        <dbReference type="Pfam" id="PF00330"/>
    </source>
</evidence>
<dbReference type="GO" id="GO:0046872">
    <property type="term" value="F:metal ion binding"/>
    <property type="evidence" value="ECO:0007669"/>
    <property type="project" value="UniProtKB-KW"/>
</dbReference>
<dbReference type="AlphaFoldDB" id="A0A157PM56"/>
<comment type="catalytic activity">
    <reaction evidence="1">
        <text>(2R,3S)-3-isopropylmalate = (2S)-2-isopropylmalate</text>
        <dbReference type="Rhea" id="RHEA:32287"/>
        <dbReference type="ChEBI" id="CHEBI:1178"/>
        <dbReference type="ChEBI" id="CHEBI:35121"/>
        <dbReference type="EC" id="4.2.1.33"/>
    </reaction>
</comment>
<evidence type="ECO:0000256" key="5">
    <source>
        <dbReference type="ARBA" id="ARBA00011271"/>
    </source>
</evidence>
<keyword evidence="14" id="KW-0100">Branched-chain amino acid biosynthesis</keyword>
<dbReference type="NCBIfam" id="NF009116">
    <property type="entry name" value="PRK12466.1"/>
    <property type="match status" value="1"/>
</dbReference>
<dbReference type="Pfam" id="PF00330">
    <property type="entry name" value="Aconitase"/>
    <property type="match status" value="1"/>
</dbReference>
<evidence type="ECO:0000256" key="9">
    <source>
        <dbReference type="ARBA" id="ARBA00022605"/>
    </source>
</evidence>
<dbReference type="EC" id="4.2.1.33" evidence="6"/>
<dbReference type="OrthoDB" id="9802769at2"/>
<dbReference type="InterPro" id="IPR004430">
    <property type="entry name" value="3-IsopropMal_deHydase_lsu"/>
</dbReference>
<dbReference type="GO" id="GO:0016853">
    <property type="term" value="F:isomerase activity"/>
    <property type="evidence" value="ECO:0007669"/>
    <property type="project" value="UniProtKB-KW"/>
</dbReference>
<dbReference type="EMBL" id="FKBS01000014">
    <property type="protein sequence ID" value="SAI34722.1"/>
    <property type="molecule type" value="Genomic_DNA"/>
</dbReference>
<sequence>MAGARASATAPRTLFHKIWANHLVLARDTGPQLMYIDRHMLHDGSFHAFRQLRARQLAVRHPDRIFGVPDHYVPTTGRSAEQASSPEVARMISHFDSNMAWAGIPNFPLQDPRQGIVHVVCPEQGISLPGMMLVCTDSHTSTHGALGAIAFGIGQSESVHVLSTQTLWQVEPRTLRVSIEGVRQPGASAKDIALAVLACLGAAGAAGHVIEFTGQAVRAMSMEERLTLCNMSIEAGARCGMIAPDDTTYQYLHGRPYAPAGPAWERAERFWRALPTDPGAAFDREAHVDIDHVGPMVTWGTSPDTAIGIDGAIPDPAHQRDPAVRRAMQAALQYMDLAPGMRVQDIAIDRVFIGSCTNSRLSDLREAAAVLRGRRVRVPGVVVPGSGVVKMAAEAEGLHQVFIEAGLQWREAGCSMCVAMNGDTGQVGERVASTTNRNFVGRQGPGVRTHLMSPAMAAAAAVSGRIADVRRLRTDTSC</sequence>